<protein>
    <submittedName>
        <fullName evidence="1">Uncharacterized protein</fullName>
    </submittedName>
</protein>
<dbReference type="PROSITE" id="PS51257">
    <property type="entry name" value="PROKAR_LIPOPROTEIN"/>
    <property type="match status" value="1"/>
</dbReference>
<name>A0ABC8RG73_9AQUA</name>
<sequence>MAVDSRVGVLVRKSNGCNTLTLLFLIVSCSKKISYLHGDVQRPSSNMRRKAVIKFHKFYLHGGVMKCSEVGIETSLYLKITYYCDWSAFANLALQYVWGF</sequence>
<evidence type="ECO:0000313" key="2">
    <source>
        <dbReference type="Proteomes" id="UP001642360"/>
    </source>
</evidence>
<organism evidence="1 2">
    <name type="scientific">Ilex paraguariensis</name>
    <name type="common">yerba mate</name>
    <dbReference type="NCBI Taxonomy" id="185542"/>
    <lineage>
        <taxon>Eukaryota</taxon>
        <taxon>Viridiplantae</taxon>
        <taxon>Streptophyta</taxon>
        <taxon>Embryophyta</taxon>
        <taxon>Tracheophyta</taxon>
        <taxon>Spermatophyta</taxon>
        <taxon>Magnoliopsida</taxon>
        <taxon>eudicotyledons</taxon>
        <taxon>Gunneridae</taxon>
        <taxon>Pentapetalae</taxon>
        <taxon>asterids</taxon>
        <taxon>campanulids</taxon>
        <taxon>Aquifoliales</taxon>
        <taxon>Aquifoliaceae</taxon>
        <taxon>Ilex</taxon>
    </lineage>
</organism>
<accession>A0ABC8RG73</accession>
<comment type="caution">
    <text evidence="1">The sequence shown here is derived from an EMBL/GenBank/DDBJ whole genome shotgun (WGS) entry which is preliminary data.</text>
</comment>
<gene>
    <name evidence="1" type="ORF">ILEXP_LOCUS8563</name>
</gene>
<keyword evidence="2" id="KW-1185">Reference proteome</keyword>
<proteinExistence type="predicted"/>
<evidence type="ECO:0000313" key="1">
    <source>
        <dbReference type="EMBL" id="CAK9141042.1"/>
    </source>
</evidence>
<dbReference type="EMBL" id="CAUOFW020001092">
    <property type="protein sequence ID" value="CAK9141042.1"/>
    <property type="molecule type" value="Genomic_DNA"/>
</dbReference>
<reference evidence="1 2" key="1">
    <citation type="submission" date="2024-02" db="EMBL/GenBank/DDBJ databases">
        <authorList>
            <person name="Vignale AGUSTIN F."/>
            <person name="Sosa J E."/>
            <person name="Modenutti C."/>
        </authorList>
    </citation>
    <scope>NUCLEOTIDE SEQUENCE [LARGE SCALE GENOMIC DNA]</scope>
</reference>
<dbReference type="Proteomes" id="UP001642360">
    <property type="component" value="Unassembled WGS sequence"/>
</dbReference>
<dbReference type="AlphaFoldDB" id="A0ABC8RG73"/>